<dbReference type="AlphaFoldDB" id="Q3E6N8"/>
<dbReference type="TAIR" id="AT2G27250">
    <property type="gene designation" value="CLV3"/>
</dbReference>
<name>Q3E6N8_ARATH</name>
<dbReference type="RefSeq" id="NP_565641.2">
    <property type="nucleotide sequence ID" value="NM_128283.2"/>
</dbReference>
<gene>
    <name evidence="8 10" type="primary">CLV3</name>
    <name evidence="8" type="synonym">AtCLV3</name>
    <name evidence="8" type="synonym">CLAVATA3</name>
    <name evidence="7 8" type="ordered locus">At2g27250</name>
    <name evidence="8" type="ORF">F12K2.17</name>
    <name evidence="8" type="ORF">F12K2_17</name>
</gene>
<sequence length="94" mass="10958">MSGPVQQLFHCFSCHEKYLYILLWCAKHSKMLFNWQMMMMKMESEWVGANGEAEKAKTKGLGLHEELRTVPSGPDPLHHHVNPPRQPRNNFQLP</sequence>
<dbReference type="GO" id="GO:0030154">
    <property type="term" value="P:cell differentiation"/>
    <property type="evidence" value="ECO:0007669"/>
    <property type="project" value="UniProtKB-KW"/>
</dbReference>
<evidence type="ECO:0000256" key="6">
    <source>
        <dbReference type="SAM" id="MobiDB-lite"/>
    </source>
</evidence>
<feature type="region of interest" description="Disordered" evidence="6">
    <location>
        <begin position="66"/>
        <end position="94"/>
    </location>
</feature>
<dbReference type="Araport" id="AT2G27250"/>
<dbReference type="GO" id="GO:0033612">
    <property type="term" value="F:receptor serine/threonine kinase binding"/>
    <property type="evidence" value="ECO:0007669"/>
    <property type="project" value="InterPro"/>
</dbReference>
<dbReference type="PANTHER" id="PTHR36349:SF2">
    <property type="entry name" value="PROTEIN CLAVATA 3"/>
    <property type="match status" value="1"/>
</dbReference>
<organism evidence="8 9">
    <name type="scientific">Arabidopsis thaliana</name>
    <name type="common">Mouse-ear cress</name>
    <dbReference type="NCBI Taxonomy" id="3702"/>
    <lineage>
        <taxon>Eukaryota</taxon>
        <taxon>Viridiplantae</taxon>
        <taxon>Streptophyta</taxon>
        <taxon>Embryophyta</taxon>
        <taxon>Tracheophyta</taxon>
        <taxon>Spermatophyta</taxon>
        <taxon>Magnoliopsida</taxon>
        <taxon>eudicotyledons</taxon>
        <taxon>Gunneridae</taxon>
        <taxon>Pentapetalae</taxon>
        <taxon>rosids</taxon>
        <taxon>malvids</taxon>
        <taxon>Brassicales</taxon>
        <taxon>Brassicaceae</taxon>
        <taxon>Camelineae</taxon>
        <taxon>Arabidopsis</taxon>
    </lineage>
</organism>
<proteinExistence type="inferred from homology"/>
<evidence type="ECO:0000256" key="3">
    <source>
        <dbReference type="ARBA" id="ARBA00022525"/>
    </source>
</evidence>
<keyword evidence="3" id="KW-0964">Secreted</keyword>
<evidence type="ECO:0000256" key="2">
    <source>
        <dbReference type="ARBA" id="ARBA00005416"/>
    </source>
</evidence>
<dbReference type="PANTHER" id="PTHR36349">
    <property type="entry name" value="PROTEIN CLAVATA 3"/>
    <property type="match status" value="1"/>
</dbReference>
<dbReference type="InterPro" id="IPR044962">
    <property type="entry name" value="CLV3/ESR"/>
</dbReference>
<evidence type="ECO:0000313" key="10">
    <source>
        <dbReference type="TAIR" id="AT2G27250"/>
    </source>
</evidence>
<evidence type="ECO:0000313" key="8">
    <source>
        <dbReference type="EMBL" id="AEC07962.1"/>
    </source>
</evidence>
<dbReference type="ExpressionAtlas" id="Q3E6N8">
    <property type="expression patterns" value="baseline and differential"/>
</dbReference>
<evidence type="ECO:0000256" key="4">
    <source>
        <dbReference type="ARBA" id="ARBA00022729"/>
    </source>
</evidence>
<evidence type="ECO:0000313" key="7">
    <source>
        <dbReference type="Araport" id="AT2G27250"/>
    </source>
</evidence>
<dbReference type="GeneID" id="817267"/>
<comment type="subcellular location">
    <subcellularLocation>
        <location evidence="1">Secreted</location>
    </subcellularLocation>
</comment>
<dbReference type="GO" id="GO:0005576">
    <property type="term" value="C:extracellular region"/>
    <property type="evidence" value="ECO:0007669"/>
    <property type="project" value="UniProtKB-SubCell"/>
</dbReference>
<evidence type="ECO:0000256" key="5">
    <source>
        <dbReference type="ARBA" id="ARBA00022782"/>
    </source>
</evidence>
<keyword evidence="9" id="KW-1185">Reference proteome</keyword>
<evidence type="ECO:0000313" key="9">
    <source>
        <dbReference type="Proteomes" id="UP000006548"/>
    </source>
</evidence>
<reference evidence="9" key="2">
    <citation type="journal article" date="2017" name="Plant J.">
        <title>Araport11: a complete reannotation of the Arabidopsis thaliana reference genome.</title>
        <authorList>
            <person name="Cheng C.Y."/>
            <person name="Krishnakumar V."/>
            <person name="Chan A.P."/>
            <person name="Thibaud-Nissen F."/>
            <person name="Schobel S."/>
            <person name="Town C.D."/>
        </authorList>
    </citation>
    <scope>GENOME REANNOTATION</scope>
    <source>
        <strain evidence="9">cv. Columbia</strain>
    </source>
</reference>
<comment type="similarity">
    <text evidence="2">Belongs to the CLV3/ESR signal peptide family.</text>
</comment>
<evidence type="ECO:0000256" key="1">
    <source>
        <dbReference type="ARBA" id="ARBA00004613"/>
    </source>
</evidence>
<keyword evidence="5" id="KW-0221">Differentiation</keyword>
<dbReference type="Proteomes" id="UP000006548">
    <property type="component" value="Chromosome 2"/>
</dbReference>
<dbReference type="HOGENOM" id="CLU_2389225_0_0_1"/>
<dbReference type="EMBL" id="CP002685">
    <property type="protein sequence ID" value="AEC07962.1"/>
    <property type="molecule type" value="Genomic_DNA"/>
</dbReference>
<reference evidence="8 9" key="1">
    <citation type="journal article" date="1999" name="Nature">
        <title>Sequence and analysis of chromosome 2 of the plant Arabidopsis thaliana.</title>
        <authorList>
            <person name="Lin X."/>
            <person name="Kaul S."/>
            <person name="Rounsley S."/>
            <person name="Shea T.P."/>
            <person name="Benito M.I."/>
            <person name="Town C.D."/>
            <person name="Fujii C.Y."/>
            <person name="Mason T."/>
            <person name="Bowman C.L."/>
            <person name="Barnstead M."/>
            <person name="Feldblyum T.V."/>
            <person name="Buell C.R."/>
            <person name="Ketchum K.A."/>
            <person name="Lee J."/>
            <person name="Ronning C.M."/>
            <person name="Koo H.L."/>
            <person name="Moffat K.S."/>
            <person name="Cronin L.A."/>
            <person name="Shen M."/>
            <person name="Pai G."/>
            <person name="Van Aken S."/>
            <person name="Umayam L."/>
            <person name="Tallon L.J."/>
            <person name="Gill J.E."/>
            <person name="Adams M.D."/>
            <person name="Carrera A.J."/>
            <person name="Creasy T.H."/>
            <person name="Goodman H.M."/>
            <person name="Somerville C.R."/>
            <person name="Copenhaver G.P."/>
            <person name="Preuss D."/>
            <person name="Nierman W.C."/>
            <person name="White O."/>
            <person name="Eisen J.A."/>
            <person name="Salzberg S.L."/>
            <person name="Fraser C.M."/>
            <person name="Venter J.C."/>
        </authorList>
    </citation>
    <scope>NUCLEOTIDE SEQUENCE [LARGE SCALE GENOMIC DNA]</scope>
    <source>
        <strain evidence="9">cv. Columbia</strain>
    </source>
</reference>
<keyword evidence="4" id="KW-0732">Signal</keyword>
<accession>Q3E6N8</accession>
<protein>
    <submittedName>
        <fullName evidence="8">CLAVATA3</fullName>
    </submittedName>
</protein>